<evidence type="ECO:0008006" key="5">
    <source>
        <dbReference type="Google" id="ProtNLM"/>
    </source>
</evidence>
<evidence type="ECO:0000256" key="2">
    <source>
        <dbReference type="ARBA" id="ARBA00022840"/>
    </source>
</evidence>
<accession>A0ABS4TU51</accession>
<dbReference type="InterPro" id="IPR027417">
    <property type="entry name" value="P-loop_NTPase"/>
</dbReference>
<dbReference type="RefSeq" id="WP_209644442.1">
    <property type="nucleotide sequence ID" value="NZ_JAGINW010000001.1"/>
</dbReference>
<dbReference type="EMBL" id="JAGINW010000001">
    <property type="protein sequence ID" value="MBP2327504.1"/>
    <property type="molecule type" value="Genomic_DNA"/>
</dbReference>
<keyword evidence="1" id="KW-0547">Nucleotide-binding</keyword>
<protein>
    <recommendedName>
        <fullName evidence="5">AAA ATPase domain-containing protein</fullName>
    </recommendedName>
</protein>
<dbReference type="PANTHER" id="PTHR16305:SF28">
    <property type="entry name" value="GUANYLATE CYCLASE DOMAIN-CONTAINING PROTEIN"/>
    <property type="match status" value="1"/>
</dbReference>
<name>A0ABS4TU51_9PSEU</name>
<evidence type="ECO:0000313" key="4">
    <source>
        <dbReference type="Proteomes" id="UP001519332"/>
    </source>
</evidence>
<evidence type="ECO:0000256" key="1">
    <source>
        <dbReference type="ARBA" id="ARBA00022741"/>
    </source>
</evidence>
<organism evidence="3 4">
    <name type="scientific">Kibdelosporangium banguiense</name>
    <dbReference type="NCBI Taxonomy" id="1365924"/>
    <lineage>
        <taxon>Bacteria</taxon>
        <taxon>Bacillati</taxon>
        <taxon>Actinomycetota</taxon>
        <taxon>Actinomycetes</taxon>
        <taxon>Pseudonocardiales</taxon>
        <taxon>Pseudonocardiaceae</taxon>
        <taxon>Kibdelosporangium</taxon>
    </lineage>
</organism>
<dbReference type="Proteomes" id="UP001519332">
    <property type="component" value="Unassembled WGS sequence"/>
</dbReference>
<gene>
    <name evidence="3" type="ORF">JOF56_007889</name>
</gene>
<proteinExistence type="predicted"/>
<dbReference type="PANTHER" id="PTHR16305">
    <property type="entry name" value="TESTICULAR SOLUBLE ADENYLYL CYCLASE"/>
    <property type="match status" value="1"/>
</dbReference>
<reference evidence="3 4" key="1">
    <citation type="submission" date="2021-03" db="EMBL/GenBank/DDBJ databases">
        <title>Sequencing the genomes of 1000 actinobacteria strains.</title>
        <authorList>
            <person name="Klenk H.-P."/>
        </authorList>
    </citation>
    <scope>NUCLEOTIDE SEQUENCE [LARGE SCALE GENOMIC DNA]</scope>
    <source>
        <strain evidence="3 4">DSM 46670</strain>
    </source>
</reference>
<evidence type="ECO:0000313" key="3">
    <source>
        <dbReference type="EMBL" id="MBP2327504.1"/>
    </source>
</evidence>
<comment type="caution">
    <text evidence="3">The sequence shown here is derived from an EMBL/GenBank/DDBJ whole genome shotgun (WGS) entry which is preliminary data.</text>
</comment>
<sequence length="590" mass="64593">MINTMPATEAGEPKPRLAGRDDAIAYVVRAATTAARPLVILTGPAGVGRSSVLDRARDQITAQHTATLTIPIHPTERDKPLALATRIADELDAPGLTAAVRERHRRQDPLVIFLDDLQWADPESLRALGNVPAGGNITFVCAHHTTTTRTLPPLDSVELIRLRPLNAADVTLMLTDLLHAKPVQDMTDTLYHGSNGIPAIVRLAIDGYRRAGSLRIVDRNAYLVPTNQPPTPTPQHPGFDALRALGTPTWPVIKALAVLHPLEHHSIPLIATAVGIPETDVEHILTGLEADELLHSRPWRFRTPLLATCLTACLGPYERHELARLAVLALEDGTATCDDPRFLPEQLVNAGKLVDNDQAGTTLLTHGTATVVDDEYFAKRWLEAAAARLTEPQQRATALFMHAVTCGYHSDFRSAVDTVNTVVTCYADQLPAEALQEAQIIRMIGLGAIGDHRTLHEIADHRWRMLLGDEADQIIGRAFALCFTDRWQEAQTLLADTRPTWSTGNDSAITYGNTIGNAITMLCGRPQAYEQMLADITTHCPLFTEHRHRPGLLDTLARTLLLIGDATRAEQLFTTHGQPPERRLTGMRAL</sequence>
<keyword evidence="4" id="KW-1185">Reference proteome</keyword>
<dbReference type="SUPFAM" id="SSF52540">
    <property type="entry name" value="P-loop containing nucleoside triphosphate hydrolases"/>
    <property type="match status" value="1"/>
</dbReference>
<keyword evidence="2" id="KW-0067">ATP-binding</keyword>